<dbReference type="InterPro" id="IPR052075">
    <property type="entry name" value="Heme_exporter_D"/>
</dbReference>
<dbReference type="GO" id="GO:0005886">
    <property type="term" value="C:plasma membrane"/>
    <property type="evidence" value="ECO:0007669"/>
    <property type="project" value="UniProtKB-SubCell"/>
</dbReference>
<protein>
    <recommendedName>
        <fullName evidence="4 12">Heme exporter protein D</fullName>
    </recommendedName>
</protein>
<evidence type="ECO:0000256" key="5">
    <source>
        <dbReference type="ARBA" id="ARBA00022448"/>
    </source>
</evidence>
<dbReference type="NCBIfam" id="TIGR03141">
    <property type="entry name" value="cytochro_ccmD"/>
    <property type="match status" value="1"/>
</dbReference>
<dbReference type="Pfam" id="PF04995">
    <property type="entry name" value="CcmD"/>
    <property type="match status" value="1"/>
</dbReference>
<keyword evidence="9 12" id="KW-0201">Cytochrome c-type biogenesis</keyword>
<feature type="transmembrane region" description="Helical" evidence="12">
    <location>
        <begin position="15"/>
        <end position="38"/>
    </location>
</feature>
<evidence type="ECO:0000256" key="8">
    <source>
        <dbReference type="ARBA" id="ARBA00022692"/>
    </source>
</evidence>
<reference evidence="14" key="1">
    <citation type="journal article" date="2022" name="ISME J.">
        <title>Genetic and phylogenetic analysis of dissimilatory iodate-reducing bacteria identifies potential niches across the world's oceans.</title>
        <authorList>
            <person name="Reyes-Umana V."/>
            <person name="Henning Z."/>
            <person name="Lee K."/>
            <person name="Barnum T.P."/>
            <person name="Coates J.D."/>
        </authorList>
    </citation>
    <scope>NUCLEOTIDE SEQUENCE [LARGE SCALE GENOMIC DNA]</scope>
    <source>
        <strain evidence="14">IR12</strain>
    </source>
</reference>
<comment type="function">
    <text evidence="1 12">Required for the export of heme to the periplasm for the biogenesis of c-type cytochromes.</text>
</comment>
<evidence type="ECO:0000256" key="6">
    <source>
        <dbReference type="ARBA" id="ARBA00022475"/>
    </source>
</evidence>
<dbReference type="InterPro" id="IPR007078">
    <property type="entry name" value="Haem_export_protD_CcmD"/>
</dbReference>
<keyword evidence="6 12" id="KW-1003">Cell membrane</keyword>
<dbReference type="PANTHER" id="PTHR37531:SF1">
    <property type="entry name" value="HEME EXPORTER PROTEIN D"/>
    <property type="match status" value="1"/>
</dbReference>
<evidence type="ECO:0000256" key="2">
    <source>
        <dbReference type="ARBA" id="ARBA00004377"/>
    </source>
</evidence>
<dbReference type="RefSeq" id="WP_214363041.1">
    <property type="nucleotide sequence ID" value="NZ_JAEKFT010000024.1"/>
</dbReference>
<sequence>MIWQSWSDFWSMGGAAFFVWGSYGVTFALIALELVLVLRRRKQVVHRLQRLRQAMKASARRKEIHQ</sequence>
<keyword evidence="14" id="KW-1185">Reference proteome</keyword>
<comment type="subcellular location">
    <subcellularLocation>
        <location evidence="2 12">Cell inner membrane</location>
        <topology evidence="2 12">Single-pass membrane protein</topology>
    </subcellularLocation>
</comment>
<dbReference type="EMBL" id="JAEKFT010000024">
    <property type="protein sequence ID" value="MBT0963103.1"/>
    <property type="molecule type" value="Genomic_DNA"/>
</dbReference>
<accession>A0A944DET4</accession>
<evidence type="ECO:0000256" key="3">
    <source>
        <dbReference type="ARBA" id="ARBA00008741"/>
    </source>
</evidence>
<dbReference type="Proteomes" id="UP000694660">
    <property type="component" value="Unassembled WGS sequence"/>
</dbReference>
<dbReference type="AlphaFoldDB" id="A0A944DET4"/>
<evidence type="ECO:0000313" key="14">
    <source>
        <dbReference type="Proteomes" id="UP000694660"/>
    </source>
</evidence>
<comment type="caution">
    <text evidence="13">The sequence shown here is derived from an EMBL/GenBank/DDBJ whole genome shotgun (WGS) entry which is preliminary data.</text>
</comment>
<dbReference type="GO" id="GO:0015886">
    <property type="term" value="P:heme transport"/>
    <property type="evidence" value="ECO:0007669"/>
    <property type="project" value="InterPro"/>
</dbReference>
<comment type="similarity">
    <text evidence="3 12">Belongs to the CcmD/CycX/HelD family.</text>
</comment>
<organism evidence="13 14">
    <name type="scientific">Denitromonas iodatirespirans</name>
    <dbReference type="NCBI Taxonomy" id="2795389"/>
    <lineage>
        <taxon>Bacteria</taxon>
        <taxon>Pseudomonadati</taxon>
        <taxon>Pseudomonadota</taxon>
        <taxon>Betaproteobacteria</taxon>
        <taxon>Rhodocyclales</taxon>
        <taxon>Zoogloeaceae</taxon>
        <taxon>Denitromonas</taxon>
    </lineage>
</organism>
<evidence type="ECO:0000256" key="11">
    <source>
        <dbReference type="ARBA" id="ARBA00023136"/>
    </source>
</evidence>
<evidence type="ECO:0000256" key="9">
    <source>
        <dbReference type="ARBA" id="ARBA00022748"/>
    </source>
</evidence>
<evidence type="ECO:0000256" key="7">
    <source>
        <dbReference type="ARBA" id="ARBA00022519"/>
    </source>
</evidence>
<evidence type="ECO:0000313" key="13">
    <source>
        <dbReference type="EMBL" id="MBT0963103.1"/>
    </source>
</evidence>
<evidence type="ECO:0000256" key="1">
    <source>
        <dbReference type="ARBA" id="ARBA00002442"/>
    </source>
</evidence>
<dbReference type="GO" id="GO:1903607">
    <property type="term" value="P:cytochrome c biosynthetic process"/>
    <property type="evidence" value="ECO:0007669"/>
    <property type="project" value="TreeGrafter"/>
</dbReference>
<keyword evidence="5 12" id="KW-0813">Transport</keyword>
<keyword evidence="11 12" id="KW-0472">Membrane</keyword>
<evidence type="ECO:0000256" key="10">
    <source>
        <dbReference type="ARBA" id="ARBA00022989"/>
    </source>
</evidence>
<gene>
    <name evidence="13" type="primary">ccmD</name>
    <name evidence="13" type="ORF">I8J34_18120</name>
</gene>
<proteinExistence type="inferred from homology"/>
<evidence type="ECO:0000256" key="12">
    <source>
        <dbReference type="RuleBase" id="RU363101"/>
    </source>
</evidence>
<dbReference type="GO" id="GO:0017004">
    <property type="term" value="P:cytochrome complex assembly"/>
    <property type="evidence" value="ECO:0007669"/>
    <property type="project" value="UniProtKB-KW"/>
</dbReference>
<dbReference type="PANTHER" id="PTHR37531">
    <property type="entry name" value="HEME EXPORTER PROTEIN D"/>
    <property type="match status" value="1"/>
</dbReference>
<keyword evidence="10 12" id="KW-1133">Transmembrane helix</keyword>
<name>A0A944DET4_DENI1</name>
<evidence type="ECO:0000256" key="4">
    <source>
        <dbReference type="ARBA" id="ARBA00016461"/>
    </source>
</evidence>
<keyword evidence="7 12" id="KW-0997">Cell inner membrane</keyword>
<keyword evidence="8 12" id="KW-0812">Transmembrane</keyword>